<gene>
    <name evidence="1" type="ORF">NC653_032937</name>
</gene>
<reference evidence="1" key="1">
    <citation type="journal article" date="2023" name="Mol. Ecol. Resour.">
        <title>Chromosome-level genome assembly of a triploid poplar Populus alba 'Berolinensis'.</title>
        <authorList>
            <person name="Chen S."/>
            <person name="Yu Y."/>
            <person name="Wang X."/>
            <person name="Wang S."/>
            <person name="Zhang T."/>
            <person name="Zhou Y."/>
            <person name="He R."/>
            <person name="Meng N."/>
            <person name="Wang Y."/>
            <person name="Liu W."/>
            <person name="Liu Z."/>
            <person name="Liu J."/>
            <person name="Guo Q."/>
            <person name="Huang H."/>
            <person name="Sederoff R.R."/>
            <person name="Wang G."/>
            <person name="Qu G."/>
            <person name="Chen S."/>
        </authorList>
    </citation>
    <scope>NUCLEOTIDE SEQUENCE</scope>
    <source>
        <strain evidence="1">SC-2020</strain>
    </source>
</reference>
<name>A0AAD6LSN6_9ROSI</name>
<dbReference type="GO" id="GO:0061458">
    <property type="term" value="P:reproductive system development"/>
    <property type="evidence" value="ECO:0007669"/>
    <property type="project" value="TreeGrafter"/>
</dbReference>
<evidence type="ECO:0000313" key="1">
    <source>
        <dbReference type="EMBL" id="KAJ6972498.1"/>
    </source>
</evidence>
<proteinExistence type="predicted"/>
<organism evidence="1 2">
    <name type="scientific">Populus alba x Populus x berolinensis</name>
    <dbReference type="NCBI Taxonomy" id="444605"/>
    <lineage>
        <taxon>Eukaryota</taxon>
        <taxon>Viridiplantae</taxon>
        <taxon>Streptophyta</taxon>
        <taxon>Embryophyta</taxon>
        <taxon>Tracheophyta</taxon>
        <taxon>Spermatophyta</taxon>
        <taxon>Magnoliopsida</taxon>
        <taxon>eudicotyledons</taxon>
        <taxon>Gunneridae</taxon>
        <taxon>Pentapetalae</taxon>
        <taxon>rosids</taxon>
        <taxon>fabids</taxon>
        <taxon>Malpighiales</taxon>
        <taxon>Salicaceae</taxon>
        <taxon>Saliceae</taxon>
        <taxon>Populus</taxon>
    </lineage>
</organism>
<dbReference type="PANTHER" id="PTHR47149">
    <property type="entry name" value="F-BOX PROTEIN RMF"/>
    <property type="match status" value="1"/>
</dbReference>
<dbReference type="EMBL" id="JAQIZT010000014">
    <property type="protein sequence ID" value="KAJ6972498.1"/>
    <property type="molecule type" value="Genomic_DNA"/>
</dbReference>
<sequence>MGQSDWMRIGAFFFDSQVALLSERLSLPLKIINKDNVEKALESSGACVLSNIKKGIWIADLQLVRCPVCELDTCEDAASGGIFDLKHIKDRAMAGVFNLKSWAGKPCDMQPKAMITFHSVAIRTNLQENQGEASQALYN</sequence>
<comment type="caution">
    <text evidence="1">The sequence shown here is derived from an EMBL/GenBank/DDBJ whole genome shotgun (WGS) entry which is preliminary data.</text>
</comment>
<dbReference type="GO" id="GO:0005634">
    <property type="term" value="C:nucleus"/>
    <property type="evidence" value="ECO:0007669"/>
    <property type="project" value="TreeGrafter"/>
</dbReference>
<dbReference type="Proteomes" id="UP001164929">
    <property type="component" value="Chromosome 14"/>
</dbReference>
<evidence type="ECO:0000313" key="2">
    <source>
        <dbReference type="Proteomes" id="UP001164929"/>
    </source>
</evidence>
<keyword evidence="2" id="KW-1185">Reference proteome</keyword>
<dbReference type="AlphaFoldDB" id="A0AAD6LSN6"/>
<protein>
    <submittedName>
        <fullName evidence="1">Uncharacterized protein</fullName>
    </submittedName>
</protein>
<accession>A0AAD6LSN6</accession>
<dbReference type="PANTHER" id="PTHR47149:SF1">
    <property type="entry name" value="F-BOX PROTEIN RMF"/>
    <property type="match status" value="1"/>
</dbReference>